<evidence type="ECO:0000313" key="4">
    <source>
        <dbReference type="EMBL" id="SKC86388.1"/>
    </source>
</evidence>
<dbReference type="RefSeq" id="WP_079689632.1">
    <property type="nucleotide sequence ID" value="NZ_FUZU01000004.1"/>
</dbReference>
<keyword evidence="2" id="KW-0746">Sphingolipid metabolism</keyword>
<reference evidence="4 5" key="1">
    <citation type="submission" date="2017-02" db="EMBL/GenBank/DDBJ databases">
        <authorList>
            <person name="Peterson S.W."/>
        </authorList>
    </citation>
    <scope>NUCLEOTIDE SEQUENCE [LARGE SCALE GENOMIC DNA]</scope>
    <source>
        <strain evidence="4 5">DSM 25262</strain>
    </source>
</reference>
<dbReference type="GO" id="GO:0042759">
    <property type="term" value="P:long-chain fatty acid biosynthetic process"/>
    <property type="evidence" value="ECO:0007669"/>
    <property type="project" value="TreeGrafter"/>
</dbReference>
<dbReference type="STRING" id="688867.SAMN05660236_5136"/>
<dbReference type="GO" id="GO:0046872">
    <property type="term" value="F:metal ion binding"/>
    <property type="evidence" value="ECO:0007669"/>
    <property type="project" value="UniProtKB-KW"/>
</dbReference>
<sequence length="460" mass="50761">MALKKILRITVMVLASVIGLLLLFVAVSVVPLKRKPIQEKPEYAAMMSRLDSLHPEFVRSTKGFSFGFAKENITPAHPTALAGYGNRLGKVYTAVHDSIYIRTLVVDNGAQRVAIVSADLLIIPPTVTELLEKELPEVGFTINNTYLGAVHTHNSIGNWGEKATGILYGSYEDSIVHLIVDKIKQSIARASMNMVQGTIRKGSIPVPTAVRNRLISTGGIDSLLRVIEIHRSDSSKFLLMSYTAHATCLFSRDLELSRDYPGELVDEMEAAGYSFAMFMAGAVGSQKANPPEYGKPCLVWMANELKTKYIARHHELEPVTDSTLLMIRVPLELPSPEAKIAKDWQIRPWLFNAAFGKYPTYLTALRLGDIVMIGTPCDYSGALTASLDSLAAKKNISVMVTSFNGGYIGYITADQYYDRDHYETRLMNWYGPGNGAYITECIHKLIDALDGEDVYPGGTR</sequence>
<dbReference type="GO" id="GO:0005576">
    <property type="term" value="C:extracellular region"/>
    <property type="evidence" value="ECO:0007669"/>
    <property type="project" value="TreeGrafter"/>
</dbReference>
<dbReference type="AlphaFoldDB" id="A0A1T5MEQ0"/>
<organism evidence="4 5">
    <name type="scientific">Ohtaekwangia koreensis</name>
    <dbReference type="NCBI Taxonomy" id="688867"/>
    <lineage>
        <taxon>Bacteria</taxon>
        <taxon>Pseudomonadati</taxon>
        <taxon>Bacteroidota</taxon>
        <taxon>Cytophagia</taxon>
        <taxon>Cytophagales</taxon>
        <taxon>Fulvivirgaceae</taxon>
        <taxon>Ohtaekwangia</taxon>
    </lineage>
</organism>
<feature type="binding site" evidence="1">
    <location>
        <position position="151"/>
    </location>
    <ligand>
        <name>Zn(2+)</name>
        <dbReference type="ChEBI" id="CHEBI:29105"/>
    </ligand>
</feature>
<keyword evidence="5" id="KW-1185">Reference proteome</keyword>
<comment type="similarity">
    <text evidence="2">Belongs to the neutral ceramidase family.</text>
</comment>
<dbReference type="InterPro" id="IPR031329">
    <property type="entry name" value="NEUT/ALK_ceramidase_N"/>
</dbReference>
<keyword evidence="2" id="KW-0378">Hydrolase</keyword>
<evidence type="ECO:0000259" key="3">
    <source>
        <dbReference type="Pfam" id="PF04734"/>
    </source>
</evidence>
<dbReference type="GO" id="GO:0046512">
    <property type="term" value="P:sphingosine biosynthetic process"/>
    <property type="evidence" value="ECO:0007669"/>
    <property type="project" value="TreeGrafter"/>
</dbReference>
<proteinExistence type="inferred from homology"/>
<dbReference type="OrthoDB" id="926204at2"/>
<keyword evidence="2" id="KW-0443">Lipid metabolism</keyword>
<evidence type="ECO:0000256" key="1">
    <source>
        <dbReference type="PIRSR" id="PIRSR606823-2"/>
    </source>
</evidence>
<dbReference type="GO" id="GO:0017040">
    <property type="term" value="F:N-acylsphingosine amidohydrolase activity"/>
    <property type="evidence" value="ECO:0007669"/>
    <property type="project" value="UniProtKB-UniRule"/>
</dbReference>
<comment type="catalytic activity">
    <reaction evidence="2">
        <text>an N-acylsphing-4-enine + H2O = sphing-4-enine + a fatty acid</text>
        <dbReference type="Rhea" id="RHEA:20856"/>
        <dbReference type="ChEBI" id="CHEBI:15377"/>
        <dbReference type="ChEBI" id="CHEBI:28868"/>
        <dbReference type="ChEBI" id="CHEBI:52639"/>
        <dbReference type="ChEBI" id="CHEBI:57756"/>
        <dbReference type="EC" id="3.5.1.23"/>
    </reaction>
</comment>
<dbReference type="EC" id="3.5.1.23" evidence="2"/>
<comment type="cofactor">
    <cofactor evidence="1">
        <name>Zn(2+)</name>
        <dbReference type="ChEBI" id="CHEBI:29105"/>
    </cofactor>
    <text evidence="1">Binds 1 zinc ion per subunit.</text>
</comment>
<dbReference type="PANTHER" id="PTHR12670">
    <property type="entry name" value="CERAMIDASE"/>
    <property type="match status" value="1"/>
</dbReference>
<dbReference type="EMBL" id="FUZU01000004">
    <property type="protein sequence ID" value="SKC86388.1"/>
    <property type="molecule type" value="Genomic_DNA"/>
</dbReference>
<dbReference type="InterPro" id="IPR006823">
    <property type="entry name" value="Ceramidase_alk"/>
</dbReference>
<dbReference type="Pfam" id="PF04734">
    <property type="entry name" value="Ceramidase_alk"/>
    <property type="match status" value="1"/>
</dbReference>
<evidence type="ECO:0000256" key="2">
    <source>
        <dbReference type="RuleBase" id="RU366019"/>
    </source>
</evidence>
<protein>
    <recommendedName>
        <fullName evidence="2">Neutral ceramidase</fullName>
        <ecNumber evidence="2">3.5.1.23</ecNumber>
    </recommendedName>
</protein>
<dbReference type="PANTHER" id="PTHR12670:SF1">
    <property type="entry name" value="NEUTRAL CERAMIDASE"/>
    <property type="match status" value="1"/>
</dbReference>
<dbReference type="GO" id="GO:0046514">
    <property type="term" value="P:ceramide catabolic process"/>
    <property type="evidence" value="ECO:0007669"/>
    <property type="project" value="InterPro"/>
</dbReference>
<dbReference type="GO" id="GO:0016020">
    <property type="term" value="C:membrane"/>
    <property type="evidence" value="ECO:0007669"/>
    <property type="project" value="GOC"/>
</dbReference>
<name>A0A1T5MEQ0_9BACT</name>
<accession>A0A1T5MEQ0</accession>
<gene>
    <name evidence="4" type="ORF">SAMN05660236_5136</name>
</gene>
<dbReference type="Proteomes" id="UP000190961">
    <property type="component" value="Unassembled WGS sequence"/>
</dbReference>
<keyword evidence="1" id="KW-0479">Metal-binding</keyword>
<keyword evidence="1" id="KW-0862">Zinc</keyword>
<evidence type="ECO:0000313" key="5">
    <source>
        <dbReference type="Proteomes" id="UP000190961"/>
    </source>
</evidence>
<feature type="domain" description="Neutral/alkaline non-lysosomal ceramidase N-terminal" evidence="3">
    <location>
        <begin position="64"/>
        <end position="213"/>
    </location>
</feature>